<keyword evidence="2" id="KW-0812">Transmembrane</keyword>
<feature type="transmembrane region" description="Helical" evidence="2">
    <location>
        <begin position="40"/>
        <end position="62"/>
    </location>
</feature>
<dbReference type="RefSeq" id="WP_144328956.1">
    <property type="nucleotide sequence ID" value="NZ_VJON01000038.1"/>
</dbReference>
<evidence type="ECO:0000256" key="1">
    <source>
        <dbReference type="SAM" id="MobiDB-lite"/>
    </source>
</evidence>
<keyword evidence="4" id="KW-1185">Reference proteome</keyword>
<dbReference type="AlphaFoldDB" id="A0A554X9F6"/>
<gene>
    <name evidence="3" type="ORF">Tchar_02069</name>
</gene>
<keyword evidence="2" id="KW-1133">Transmembrane helix</keyword>
<evidence type="ECO:0000313" key="4">
    <source>
        <dbReference type="Proteomes" id="UP000318294"/>
    </source>
</evidence>
<dbReference type="EMBL" id="VJON01000038">
    <property type="protein sequence ID" value="TSE32484.1"/>
    <property type="molecule type" value="Genomic_DNA"/>
</dbReference>
<reference evidence="3 4" key="1">
    <citation type="submission" date="2019-07" db="EMBL/GenBank/DDBJ databases">
        <title>Tepidimonas charontis SPSP-6 draft genome.</title>
        <authorList>
            <person name="Da Costa M.S."/>
            <person name="Froufe H.J.C."/>
            <person name="Egas C."/>
            <person name="Albuquerque L."/>
        </authorList>
    </citation>
    <scope>NUCLEOTIDE SEQUENCE [LARGE SCALE GENOMIC DNA]</scope>
    <source>
        <strain evidence="3 4">SPSP-6</strain>
    </source>
</reference>
<organism evidence="3 4">
    <name type="scientific">Tepidimonas charontis</name>
    <dbReference type="NCBI Taxonomy" id="2267262"/>
    <lineage>
        <taxon>Bacteria</taxon>
        <taxon>Pseudomonadati</taxon>
        <taxon>Pseudomonadota</taxon>
        <taxon>Betaproteobacteria</taxon>
        <taxon>Burkholderiales</taxon>
        <taxon>Tepidimonas</taxon>
    </lineage>
</organism>
<evidence type="ECO:0000256" key="2">
    <source>
        <dbReference type="SAM" id="Phobius"/>
    </source>
</evidence>
<evidence type="ECO:0000313" key="3">
    <source>
        <dbReference type="EMBL" id="TSE32484.1"/>
    </source>
</evidence>
<name>A0A554X9F6_9BURK</name>
<proteinExistence type="predicted"/>
<keyword evidence="2" id="KW-0472">Membrane</keyword>
<feature type="transmembrane region" description="Helical" evidence="2">
    <location>
        <begin position="14"/>
        <end position="33"/>
    </location>
</feature>
<comment type="caution">
    <text evidence="3">The sequence shown here is derived from an EMBL/GenBank/DDBJ whole genome shotgun (WGS) entry which is preliminary data.</text>
</comment>
<feature type="region of interest" description="Disordered" evidence="1">
    <location>
        <begin position="87"/>
        <end position="108"/>
    </location>
</feature>
<protein>
    <submittedName>
        <fullName evidence="3">Uncharacterized protein</fullName>
    </submittedName>
</protein>
<sequence>MRPNAGFFHLWPDYRPWALGVAMLIGGLGFFIAETGWADSLMLGLGMAVLGFIAMLMGYPLYFLIRTAIDTVAAWLPGKPEKARAPAAVSPIDTAATRRKPPASAPASPGFGVRIAAPSAPVRVEPDTRVTVLPGVRWLAERMRVWRERIASRKPVGSPTAWGCVEEAAAALEHGLRPAIQRLASELTALSSAAMSVKEGEAMPEIAAARFEAALEHWRAIDAALRARTFAHSMLGDRLVTDILTAIEQRLVRTFDTYIRLANGPRQALRWADGGGQVAIEVDFDCAREVAAFAQWAETQARTQRKSSFWWLVGAFAVGYWLGDD</sequence>
<dbReference type="Proteomes" id="UP000318294">
    <property type="component" value="Unassembled WGS sequence"/>
</dbReference>
<accession>A0A554X9F6</accession>